<dbReference type="Pfam" id="PF13426">
    <property type="entry name" value="PAS_9"/>
    <property type="match status" value="1"/>
</dbReference>
<protein>
    <submittedName>
        <fullName evidence="11">PAS domain S-box-containing protein/diguanylate cyclase (GGDEF)-like protein</fullName>
    </submittedName>
</protein>
<dbReference type="Pfam" id="PF00989">
    <property type="entry name" value="PAS"/>
    <property type="match status" value="1"/>
</dbReference>
<keyword evidence="12" id="KW-1185">Reference proteome</keyword>
<dbReference type="InterPro" id="IPR029016">
    <property type="entry name" value="GAF-like_dom_sf"/>
</dbReference>
<dbReference type="EMBL" id="SMAJ01000003">
    <property type="protein sequence ID" value="TCT09726.1"/>
    <property type="molecule type" value="Genomic_DNA"/>
</dbReference>
<dbReference type="Gene3D" id="3.20.20.450">
    <property type="entry name" value="EAL domain"/>
    <property type="match status" value="1"/>
</dbReference>
<evidence type="ECO:0000256" key="5">
    <source>
        <dbReference type="ARBA" id="ARBA00023136"/>
    </source>
</evidence>
<dbReference type="NCBIfam" id="TIGR00229">
    <property type="entry name" value="sensory_box"/>
    <property type="match status" value="2"/>
</dbReference>
<feature type="domain" description="GGDEF" evidence="10">
    <location>
        <begin position="828"/>
        <end position="960"/>
    </location>
</feature>
<dbReference type="Proteomes" id="UP000295525">
    <property type="component" value="Unassembled WGS sequence"/>
</dbReference>
<dbReference type="SMART" id="SM00091">
    <property type="entry name" value="PAS"/>
    <property type="match status" value="2"/>
</dbReference>
<name>A0A4R3M976_9BURK</name>
<organism evidence="11 12">
    <name type="scientific">Paralcaligenes ureilyticus</name>
    <dbReference type="NCBI Taxonomy" id="627131"/>
    <lineage>
        <taxon>Bacteria</taxon>
        <taxon>Pseudomonadati</taxon>
        <taxon>Pseudomonadota</taxon>
        <taxon>Betaproteobacteria</taxon>
        <taxon>Burkholderiales</taxon>
        <taxon>Alcaligenaceae</taxon>
        <taxon>Paralcaligenes</taxon>
    </lineage>
</organism>
<dbReference type="InterPro" id="IPR003018">
    <property type="entry name" value="GAF"/>
</dbReference>
<evidence type="ECO:0000256" key="3">
    <source>
        <dbReference type="ARBA" id="ARBA00022692"/>
    </source>
</evidence>
<dbReference type="GO" id="GO:0006355">
    <property type="term" value="P:regulation of DNA-templated transcription"/>
    <property type="evidence" value="ECO:0007669"/>
    <property type="project" value="InterPro"/>
</dbReference>
<sequence>MPFRIRLFQSIYARMFLVICAAVVPAFVGLGYYVYRQQNQLQDIGLENAKRYVNLAARYENWLLQSSRETLGTLASSPVVKDGNWMRCYPYFSELLREQKRFTNFGVVGLDGRVLCTGYSTPGQNMPYLGDRVYFQRALVQQGFVIGDFQQGRITGQPTIVIATALRDSSGAPRAVIFAALKLSSLINSSDAISPSADTGLTIVDRKGVVLNTTSGGDGQIGQVFWEEDVLKAARAGVSGVDVVRARDGKQWLVSYAQAGIDGDPSALVILYKSPESLLLAGISRDLWIGIIVAFILMLMALAAGWAGAQALVGRNIRQLTQAARRLKRRRFDTRIGSLVSGQEFTEIATLLDEMAAELGVREKEWSLSLQRQEGQNEILRRIAQNEGLRETLVALLMFSEEQIEDTVASIQIVAADGLFIESCIAPKMAETFRSAVTGVKLGPRAGSCGTAMYEKRVVIVEDIGSDPLWADYRDLAISHGLHACWSHPIMSSGGRVLGSFALYFRYTRSPRPQELQVAQMISELAAVAIERSRIALALTQSETEYRLLFELNPSPMWVCDATTLRLMAVNDQAIMHYGYERDEFLLMNTNQIELAELNSDKTPDAGRRDLYSANRAVRRHHRKDGSIIFVEVSHFPLNFRGCDARLTLIHDVTERKILTQNIRERDELFTLLMDSTAEAIFGLDMAGCCTFVNHACETLLGYESSELIGQSMHDLIHGRHEDGKPYPVDDCPMRKALGKEFHVHVDDEVLWRKDGTALPVEYWAYPMRRDGRVIGSIVTFWDVTERRRQGEALLYQATHDMLTGLVNRAFLSSRINGTIDADKTVSRRFYVLMLDLDGFKEVNDSLGHQAGDLLLRQIADRIKLLFDAQAVIARVGGDEFAIYVEDSACILPIEQIVADLLTEVKKPFLLNSIEIQISGSIGIACYPENGTDINNLMRNADSAMYEAKREGVGYMFYDMSKDKQALSKVLLMTHLRHAVEQQEFVLHYQPKISLRDQSVVGVEALIRWQNSERGLLYPSDFMAVVEISDLIHPLTLWVVETAVRQCSTWREHGHRVAVAVNVSARNLLDVSLPRAIQEILARYQVDASLLEIEITESSIMADPGRAQYVLTRIHDIGVRISIDDFGTGHSSLAYLQKLPVDSLKIDQSFVTDMGGHGEARAIVASIIGLAHNLAVSVIAEGVETDEVLQQLAELKCDCVQGYYIARPMGGSEIEAWLQERPSLLSAAA</sequence>
<evidence type="ECO:0000259" key="8">
    <source>
        <dbReference type="PROSITE" id="PS50883"/>
    </source>
</evidence>
<dbReference type="SUPFAM" id="SSF55781">
    <property type="entry name" value="GAF domain-like"/>
    <property type="match status" value="1"/>
</dbReference>
<dbReference type="CDD" id="cd01949">
    <property type="entry name" value="GGDEF"/>
    <property type="match status" value="1"/>
</dbReference>
<feature type="domain" description="PAS" evidence="7">
    <location>
        <begin position="542"/>
        <end position="586"/>
    </location>
</feature>
<dbReference type="SUPFAM" id="SSF55785">
    <property type="entry name" value="PYP-like sensor domain (PAS domain)"/>
    <property type="match status" value="2"/>
</dbReference>
<dbReference type="Pfam" id="PF02743">
    <property type="entry name" value="dCache_1"/>
    <property type="match status" value="1"/>
</dbReference>
<dbReference type="PANTHER" id="PTHR44757">
    <property type="entry name" value="DIGUANYLATE CYCLASE DGCP"/>
    <property type="match status" value="1"/>
</dbReference>
<dbReference type="PROSITE" id="PS50112">
    <property type="entry name" value="PAS"/>
    <property type="match status" value="2"/>
</dbReference>
<feature type="transmembrane region" description="Helical" evidence="6">
    <location>
        <begin position="287"/>
        <end position="309"/>
    </location>
</feature>
<dbReference type="SUPFAM" id="SSF55073">
    <property type="entry name" value="Nucleotide cyclase"/>
    <property type="match status" value="1"/>
</dbReference>
<keyword evidence="2" id="KW-1003">Cell membrane</keyword>
<accession>A0A4R3M976</accession>
<dbReference type="CDD" id="cd01948">
    <property type="entry name" value="EAL"/>
    <property type="match status" value="1"/>
</dbReference>
<dbReference type="SUPFAM" id="SSF141868">
    <property type="entry name" value="EAL domain-like"/>
    <property type="match status" value="1"/>
</dbReference>
<dbReference type="Pfam" id="PF00563">
    <property type="entry name" value="EAL"/>
    <property type="match status" value="1"/>
</dbReference>
<dbReference type="PROSITE" id="PS50883">
    <property type="entry name" value="EAL"/>
    <property type="match status" value="1"/>
</dbReference>
<dbReference type="PROSITE" id="PS50887">
    <property type="entry name" value="GGDEF"/>
    <property type="match status" value="1"/>
</dbReference>
<feature type="domain" description="HAMP" evidence="9">
    <location>
        <begin position="311"/>
        <end position="364"/>
    </location>
</feature>
<keyword evidence="3 6" id="KW-0812">Transmembrane</keyword>
<dbReference type="Gene3D" id="3.30.450.40">
    <property type="match status" value="1"/>
</dbReference>
<dbReference type="CDD" id="cd12914">
    <property type="entry name" value="PDC1_DGC_like"/>
    <property type="match status" value="1"/>
</dbReference>
<evidence type="ECO:0000259" key="7">
    <source>
        <dbReference type="PROSITE" id="PS50112"/>
    </source>
</evidence>
<feature type="transmembrane region" description="Helical" evidence="6">
    <location>
        <begin position="12"/>
        <end position="35"/>
    </location>
</feature>
<dbReference type="CDD" id="cd00130">
    <property type="entry name" value="PAS"/>
    <property type="match status" value="1"/>
</dbReference>
<dbReference type="GO" id="GO:0007165">
    <property type="term" value="P:signal transduction"/>
    <property type="evidence" value="ECO:0007669"/>
    <property type="project" value="InterPro"/>
</dbReference>
<evidence type="ECO:0000256" key="2">
    <source>
        <dbReference type="ARBA" id="ARBA00022475"/>
    </source>
</evidence>
<dbReference type="InterPro" id="IPR003660">
    <property type="entry name" value="HAMP_dom"/>
</dbReference>
<evidence type="ECO:0000256" key="6">
    <source>
        <dbReference type="SAM" id="Phobius"/>
    </source>
</evidence>
<dbReference type="PROSITE" id="PS50885">
    <property type="entry name" value="HAMP"/>
    <property type="match status" value="1"/>
</dbReference>
<evidence type="ECO:0000256" key="4">
    <source>
        <dbReference type="ARBA" id="ARBA00022989"/>
    </source>
</evidence>
<dbReference type="SMART" id="SM00267">
    <property type="entry name" value="GGDEF"/>
    <property type="match status" value="1"/>
</dbReference>
<dbReference type="InterPro" id="IPR043128">
    <property type="entry name" value="Rev_trsase/Diguanyl_cyclase"/>
</dbReference>
<dbReference type="Pfam" id="PF00990">
    <property type="entry name" value="GGDEF"/>
    <property type="match status" value="1"/>
</dbReference>
<dbReference type="InterPro" id="IPR000014">
    <property type="entry name" value="PAS"/>
</dbReference>
<dbReference type="AlphaFoldDB" id="A0A4R3M976"/>
<reference evidence="11 12" key="1">
    <citation type="submission" date="2019-03" db="EMBL/GenBank/DDBJ databases">
        <title>Genomic Encyclopedia of Type Strains, Phase IV (KMG-IV): sequencing the most valuable type-strain genomes for metagenomic binning, comparative biology and taxonomic classification.</title>
        <authorList>
            <person name="Goeker M."/>
        </authorList>
    </citation>
    <scope>NUCLEOTIDE SEQUENCE [LARGE SCALE GENOMIC DNA]</scope>
    <source>
        <strain evidence="11 12">DSM 24591</strain>
    </source>
</reference>
<evidence type="ECO:0000259" key="9">
    <source>
        <dbReference type="PROSITE" id="PS50885"/>
    </source>
</evidence>
<feature type="domain" description="EAL" evidence="8">
    <location>
        <begin position="969"/>
        <end position="1222"/>
    </location>
</feature>
<keyword evidence="5 6" id="KW-0472">Membrane</keyword>
<dbReference type="CDD" id="cd06225">
    <property type="entry name" value="HAMP"/>
    <property type="match status" value="1"/>
</dbReference>
<evidence type="ECO:0000313" key="12">
    <source>
        <dbReference type="Proteomes" id="UP000295525"/>
    </source>
</evidence>
<comment type="caution">
    <text evidence="11">The sequence shown here is derived from an EMBL/GenBank/DDBJ whole genome shotgun (WGS) entry which is preliminary data.</text>
</comment>
<dbReference type="PANTHER" id="PTHR44757:SF2">
    <property type="entry name" value="BIOFILM ARCHITECTURE MAINTENANCE PROTEIN MBAA"/>
    <property type="match status" value="1"/>
</dbReference>
<feature type="domain" description="PAS" evidence="7">
    <location>
        <begin position="666"/>
        <end position="718"/>
    </location>
</feature>
<evidence type="ECO:0000259" key="10">
    <source>
        <dbReference type="PROSITE" id="PS50887"/>
    </source>
</evidence>
<evidence type="ECO:0000313" key="11">
    <source>
        <dbReference type="EMBL" id="TCT09726.1"/>
    </source>
</evidence>
<dbReference type="Gene3D" id="3.30.70.270">
    <property type="match status" value="1"/>
</dbReference>
<dbReference type="InterPro" id="IPR001633">
    <property type="entry name" value="EAL_dom"/>
</dbReference>
<comment type="subcellular location">
    <subcellularLocation>
        <location evidence="1">Cell membrane</location>
        <topology evidence="1">Multi-pass membrane protein</topology>
    </subcellularLocation>
</comment>
<dbReference type="SMART" id="SM00052">
    <property type="entry name" value="EAL"/>
    <property type="match status" value="1"/>
</dbReference>
<dbReference type="InterPro" id="IPR000160">
    <property type="entry name" value="GGDEF_dom"/>
</dbReference>
<dbReference type="SMART" id="SM00065">
    <property type="entry name" value="GAF"/>
    <property type="match status" value="1"/>
</dbReference>
<gene>
    <name evidence="11" type="ORF">EDC26_103348</name>
</gene>
<dbReference type="Pfam" id="PF01590">
    <property type="entry name" value="GAF"/>
    <property type="match status" value="1"/>
</dbReference>
<dbReference type="InterPro" id="IPR052155">
    <property type="entry name" value="Biofilm_reg_signaling"/>
</dbReference>
<dbReference type="GO" id="GO:0005886">
    <property type="term" value="C:plasma membrane"/>
    <property type="evidence" value="ECO:0007669"/>
    <property type="project" value="UniProtKB-SubCell"/>
</dbReference>
<proteinExistence type="predicted"/>
<dbReference type="InterPro" id="IPR035919">
    <property type="entry name" value="EAL_sf"/>
</dbReference>
<keyword evidence="4 6" id="KW-1133">Transmembrane helix</keyword>
<dbReference type="Gene3D" id="3.30.450.20">
    <property type="entry name" value="PAS domain"/>
    <property type="match status" value="3"/>
</dbReference>
<evidence type="ECO:0000256" key="1">
    <source>
        <dbReference type="ARBA" id="ARBA00004651"/>
    </source>
</evidence>
<dbReference type="InterPro" id="IPR035965">
    <property type="entry name" value="PAS-like_dom_sf"/>
</dbReference>
<dbReference type="InterPro" id="IPR013767">
    <property type="entry name" value="PAS_fold"/>
</dbReference>
<dbReference type="InterPro" id="IPR029787">
    <property type="entry name" value="Nucleotide_cyclase"/>
</dbReference>
<dbReference type="InterPro" id="IPR033479">
    <property type="entry name" value="dCache_1"/>
</dbReference>
<dbReference type="Gene3D" id="6.10.340.10">
    <property type="match status" value="1"/>
</dbReference>
<dbReference type="NCBIfam" id="TIGR00254">
    <property type="entry name" value="GGDEF"/>
    <property type="match status" value="1"/>
</dbReference>